<dbReference type="SUPFAM" id="SSF52540">
    <property type="entry name" value="P-loop containing nucleoside triphosphate hydrolases"/>
    <property type="match status" value="1"/>
</dbReference>
<evidence type="ECO:0000256" key="1">
    <source>
        <dbReference type="ARBA" id="ARBA00004370"/>
    </source>
</evidence>
<dbReference type="InterPro" id="IPR005294">
    <property type="entry name" value="ATP_synth_F1_asu"/>
</dbReference>
<dbReference type="GO" id="GO:0045259">
    <property type="term" value="C:proton-transporting ATP synthase complex"/>
    <property type="evidence" value="ECO:0007669"/>
    <property type="project" value="UniProtKB-KW"/>
</dbReference>
<dbReference type="Gene3D" id="3.40.50.12240">
    <property type="match status" value="1"/>
</dbReference>
<feature type="domain" description="ATPase F1/V1/A1 complex alpha/beta subunit nucleotide-binding" evidence="12">
    <location>
        <begin position="136"/>
        <end position="350"/>
    </location>
</feature>
<evidence type="ECO:0000256" key="4">
    <source>
        <dbReference type="ARBA" id="ARBA00022741"/>
    </source>
</evidence>
<dbReference type="InterPro" id="IPR027417">
    <property type="entry name" value="P-loop_NTPase"/>
</dbReference>
<dbReference type="SUPFAM" id="SSF47917">
    <property type="entry name" value="C-terminal domain of alpha and beta subunits of F1 ATP synthase"/>
    <property type="match status" value="1"/>
</dbReference>
<evidence type="ECO:0000256" key="11">
    <source>
        <dbReference type="ARBA" id="ARBA00026013"/>
    </source>
</evidence>
<dbReference type="FunFam" id="3.40.50.300:FF:002432">
    <property type="entry name" value="ATP synthase subunit alpha, mitochondrial"/>
    <property type="match status" value="1"/>
</dbReference>
<evidence type="ECO:0000313" key="15">
    <source>
        <dbReference type="Proteomes" id="UP000176863"/>
    </source>
</evidence>
<evidence type="ECO:0000256" key="10">
    <source>
        <dbReference type="ARBA" id="ARBA00023310"/>
    </source>
</evidence>
<keyword evidence="3" id="KW-0813">Transport</keyword>
<dbReference type="InterPro" id="IPR000194">
    <property type="entry name" value="ATPase_F1/V1/A1_a/bsu_nucl-bd"/>
</dbReference>
<dbReference type="Pfam" id="PF00306">
    <property type="entry name" value="ATP-synt_ab_C"/>
    <property type="match status" value="1"/>
</dbReference>
<dbReference type="GO" id="GO:0005524">
    <property type="term" value="F:ATP binding"/>
    <property type="evidence" value="ECO:0007669"/>
    <property type="project" value="UniProtKB-KW"/>
</dbReference>
<dbReference type="STRING" id="1798480.A2851_02645"/>
<evidence type="ECO:0008006" key="16">
    <source>
        <dbReference type="Google" id="ProtNLM"/>
    </source>
</evidence>
<gene>
    <name evidence="14" type="ORF">A2851_02645</name>
</gene>
<name>A0A1F6CX72_9BACT</name>
<keyword evidence="9" id="KW-0139">CF(1)</keyword>
<evidence type="ECO:0000259" key="12">
    <source>
        <dbReference type="Pfam" id="PF00006"/>
    </source>
</evidence>
<evidence type="ECO:0000313" key="14">
    <source>
        <dbReference type="EMBL" id="OGG53759.1"/>
    </source>
</evidence>
<evidence type="ECO:0000256" key="6">
    <source>
        <dbReference type="ARBA" id="ARBA00022840"/>
    </source>
</evidence>
<keyword evidence="4" id="KW-0547">Nucleotide-binding</keyword>
<dbReference type="InterPro" id="IPR000793">
    <property type="entry name" value="ATP_synth_asu_C"/>
</dbReference>
<dbReference type="Proteomes" id="UP000176863">
    <property type="component" value="Unassembled WGS sequence"/>
</dbReference>
<evidence type="ECO:0000259" key="13">
    <source>
        <dbReference type="Pfam" id="PF00306"/>
    </source>
</evidence>
<dbReference type="EMBL" id="MFKT01000009">
    <property type="protein sequence ID" value="OGG53759.1"/>
    <property type="molecule type" value="Genomic_DNA"/>
</dbReference>
<accession>A0A1F6CX72</accession>
<sequence>MALPSAKAAEREHEVGFVVGAKQYLLSIEGLPSARVNDVVADETGNRALVRALSDEYVTALALDAVLPRSGARYGYLPQPHLFSLGEHLFGRIINALGEPIDGGEAFPAGNTPLVLDVDAVGIESRVPMREQLYTGITLVDTLLPIAKGQRQLVFGPLRSGKTTFLTDIVLNQRAYGVVCIYAIIGKSLSELQIISETILRKEEQAPNIVIAALSGQLSPVVALAPAVAFLVADHFQKQGKDVLIILDDLDAHAKYLREIALLEERLPGRESYPGDLFYQHAHLMERSGSFDKATGGGSITTLPVIEADSKDVSDLIPTNLMSCTDGHFSFDGALQAEGLYPALSEEQSVTRVGRHAQCLVQKQLSTRIRMLLGAHRRQREYAQFGTQVSEEAQRVLHQGELIEHTMRQERYQRIPADVQVPLLALTLTPFLLERDVAFLDGHKKALIAGLQEDSALQDLRQLARTDTPLTTYLERLEAKQEIFETLCRA</sequence>
<evidence type="ECO:0000256" key="9">
    <source>
        <dbReference type="ARBA" id="ARBA00023196"/>
    </source>
</evidence>
<dbReference type="Pfam" id="PF00006">
    <property type="entry name" value="ATP-synt_ab"/>
    <property type="match status" value="1"/>
</dbReference>
<comment type="similarity">
    <text evidence="2">Belongs to the ATPase alpha/beta chains family.</text>
</comment>
<dbReference type="GO" id="GO:0043531">
    <property type="term" value="F:ADP binding"/>
    <property type="evidence" value="ECO:0007669"/>
    <property type="project" value="TreeGrafter"/>
</dbReference>
<feature type="domain" description="ATP synthase alpha subunit C-terminal" evidence="13">
    <location>
        <begin position="358"/>
        <end position="460"/>
    </location>
</feature>
<keyword evidence="8" id="KW-0472">Membrane</keyword>
<comment type="caution">
    <text evidence="14">The sequence shown here is derived from an EMBL/GenBank/DDBJ whole genome shotgun (WGS) entry which is preliminary data.</text>
</comment>
<protein>
    <recommendedName>
        <fullName evidence="16">ATPase F1/V1/A1 complex alpha/beta subunit nucleotide-binding domain-containing protein</fullName>
    </recommendedName>
</protein>
<keyword evidence="10" id="KW-0066">ATP synthesis</keyword>
<comment type="subunit">
    <text evidence="11">F-type ATPases have 2 components, CF(1) - the catalytic core - and CF(0) - the membrane proton channel. CF(1) has five subunits: alpha(3), beta(3), gamma(1), delta(1), epsilon(1). CF(0) has four main subunits: a(1), b(1), b'(1) and c(9-12).</text>
</comment>
<reference evidence="14 15" key="1">
    <citation type="journal article" date="2016" name="Nat. Commun.">
        <title>Thousands of microbial genomes shed light on interconnected biogeochemical processes in an aquifer system.</title>
        <authorList>
            <person name="Anantharaman K."/>
            <person name="Brown C.T."/>
            <person name="Hug L.A."/>
            <person name="Sharon I."/>
            <person name="Castelle C.J."/>
            <person name="Probst A.J."/>
            <person name="Thomas B.C."/>
            <person name="Singh A."/>
            <person name="Wilkins M.J."/>
            <person name="Karaoz U."/>
            <person name="Brodie E.L."/>
            <person name="Williams K.H."/>
            <person name="Hubbard S.S."/>
            <person name="Banfield J.F."/>
        </authorList>
    </citation>
    <scope>NUCLEOTIDE SEQUENCE [LARGE SCALE GENOMIC DNA]</scope>
</reference>
<dbReference type="PANTHER" id="PTHR48082">
    <property type="entry name" value="ATP SYNTHASE SUBUNIT ALPHA, MITOCHONDRIAL"/>
    <property type="match status" value="1"/>
</dbReference>
<dbReference type="AlphaFoldDB" id="A0A1F6CX72"/>
<keyword evidence="7" id="KW-0406">Ion transport</keyword>
<dbReference type="PANTHER" id="PTHR48082:SF2">
    <property type="entry name" value="ATP SYNTHASE SUBUNIT ALPHA, MITOCHONDRIAL"/>
    <property type="match status" value="1"/>
</dbReference>
<evidence type="ECO:0000256" key="7">
    <source>
        <dbReference type="ARBA" id="ARBA00023065"/>
    </source>
</evidence>
<dbReference type="GO" id="GO:0046933">
    <property type="term" value="F:proton-transporting ATP synthase activity, rotational mechanism"/>
    <property type="evidence" value="ECO:0007669"/>
    <property type="project" value="InterPro"/>
</dbReference>
<organism evidence="14 15">
    <name type="scientific">Candidatus Kaiserbacteria bacterium RIFCSPHIGHO2_01_FULL_53_29</name>
    <dbReference type="NCBI Taxonomy" id="1798480"/>
    <lineage>
        <taxon>Bacteria</taxon>
        <taxon>Candidatus Kaiseribacteriota</taxon>
    </lineage>
</organism>
<keyword evidence="6" id="KW-0067">ATP-binding</keyword>
<proteinExistence type="inferred from homology"/>
<evidence type="ECO:0000256" key="8">
    <source>
        <dbReference type="ARBA" id="ARBA00023136"/>
    </source>
</evidence>
<evidence type="ECO:0000256" key="3">
    <source>
        <dbReference type="ARBA" id="ARBA00022448"/>
    </source>
</evidence>
<comment type="subcellular location">
    <subcellularLocation>
        <location evidence="1">Membrane</location>
    </subcellularLocation>
</comment>
<evidence type="ECO:0000256" key="5">
    <source>
        <dbReference type="ARBA" id="ARBA00022781"/>
    </source>
</evidence>
<evidence type="ECO:0000256" key="2">
    <source>
        <dbReference type="ARBA" id="ARBA00008936"/>
    </source>
</evidence>
<keyword evidence="5" id="KW-0375">Hydrogen ion transport</keyword>